<proteinExistence type="predicted"/>
<feature type="domain" description="RNA polymerase sigma-70 region 2" evidence="2">
    <location>
        <begin position="24"/>
        <end position="90"/>
    </location>
</feature>
<dbReference type="PANTHER" id="PTHR34154:SF3">
    <property type="entry name" value="ALKALI-SENSITIVE LINKAGE PROTEIN 1"/>
    <property type="match status" value="1"/>
</dbReference>
<evidence type="ECO:0000259" key="2">
    <source>
        <dbReference type="Pfam" id="PF04542"/>
    </source>
</evidence>
<protein>
    <submittedName>
        <fullName evidence="4">Sigma-70 family RNA polymerase sigma factor</fullName>
    </submittedName>
</protein>
<dbReference type="InterPro" id="IPR053183">
    <property type="entry name" value="ASL1"/>
</dbReference>
<organism evidence="4 5">
    <name type="scientific">Saccharothrix lopnurensis</name>
    <dbReference type="NCBI Taxonomy" id="1670621"/>
    <lineage>
        <taxon>Bacteria</taxon>
        <taxon>Bacillati</taxon>
        <taxon>Actinomycetota</taxon>
        <taxon>Actinomycetes</taxon>
        <taxon>Pseudonocardiales</taxon>
        <taxon>Pseudonocardiaceae</taxon>
        <taxon>Saccharothrix</taxon>
    </lineage>
</organism>
<dbReference type="Proteomes" id="UP001596220">
    <property type="component" value="Unassembled WGS sequence"/>
</dbReference>
<sequence length="629" mass="67328">MRTPGDAEAVKAAQRGEPGALDALVAAYLPLVYNVVGHALGGHPDTDDVVQETMLRAVDGLSRLEKPESFRSWLLVIAMNQVRDRHRRNQPLPVDHEVLDRADPGADFADLAITRLQLTGQRREVLAATRWIGDDEREVLSLWWLEQVGRITRAELVKALDLTPQHAAVRVQRMKAQLDSARVVVRVLAMPRCGELAEVVADWDGHPGALWRKRIVRHARECRRCGRGFDDLAAVDGLVARIPLVPVPAGFDLLDPAPLDPGLVDPGLVDPGLVDGQATATPNAITPNTTTPTPLKPSFWAHVAAKPLVAAVAVAAVVGAVTLLPPEQAPRPVPVAAPITATTTTLVPVTASSQATTTTTTTTTTTSPTSTTTRPVVAAPPDPLPAARSIKKGVSTWHFDGVGRALSDVGAGWFYNWATTPEGVRAPGVEYVPMIWGAKTATPANLEAVKGQGTTLLGFNEPDLAEQANMSVEQALDLWPRLQATGMRLGSPAVAYGGDRPGGWLDRFLTGARERGLRVDFITLHWYGSDFGPAAVGHLKGYLDAVHARYGLSVWLTEYSLMDFSGGGVRYPDDRQLADFAGASSRMLDGLPYLERYAWFALPADKPGTGLYAPGGTPNAAGQAYRATG</sequence>
<dbReference type="InterPro" id="IPR007627">
    <property type="entry name" value="RNA_pol_sigma70_r2"/>
</dbReference>
<dbReference type="InterPro" id="IPR024655">
    <property type="entry name" value="Asl1_glyco_hydro_catalytic"/>
</dbReference>
<reference evidence="5" key="1">
    <citation type="journal article" date="2019" name="Int. J. Syst. Evol. Microbiol.">
        <title>The Global Catalogue of Microorganisms (GCM) 10K type strain sequencing project: providing services to taxonomists for standard genome sequencing and annotation.</title>
        <authorList>
            <consortium name="The Broad Institute Genomics Platform"/>
            <consortium name="The Broad Institute Genome Sequencing Center for Infectious Disease"/>
            <person name="Wu L."/>
            <person name="Ma J."/>
        </authorList>
    </citation>
    <scope>NUCLEOTIDE SEQUENCE [LARGE SCALE GENOMIC DNA]</scope>
    <source>
        <strain evidence="5">CGMCC 4.7246</strain>
    </source>
</reference>
<dbReference type="SUPFAM" id="SSF88946">
    <property type="entry name" value="Sigma2 domain of RNA polymerase sigma factors"/>
    <property type="match status" value="1"/>
</dbReference>
<dbReference type="PANTHER" id="PTHR34154">
    <property type="entry name" value="ALKALI-SENSITIVE LINKAGE PROTEIN 1"/>
    <property type="match status" value="1"/>
</dbReference>
<dbReference type="InterPro" id="IPR017853">
    <property type="entry name" value="GH"/>
</dbReference>
<evidence type="ECO:0000256" key="1">
    <source>
        <dbReference type="SAM" id="MobiDB-lite"/>
    </source>
</evidence>
<dbReference type="InterPro" id="IPR014284">
    <property type="entry name" value="RNA_pol_sigma-70_dom"/>
</dbReference>
<dbReference type="RefSeq" id="WP_380633942.1">
    <property type="nucleotide sequence ID" value="NZ_JBHSQO010000005.1"/>
</dbReference>
<feature type="compositionally biased region" description="Low complexity" evidence="1">
    <location>
        <begin position="351"/>
        <end position="377"/>
    </location>
</feature>
<evidence type="ECO:0000259" key="3">
    <source>
        <dbReference type="Pfam" id="PF11790"/>
    </source>
</evidence>
<dbReference type="Gene3D" id="3.20.20.80">
    <property type="entry name" value="Glycosidases"/>
    <property type="match status" value="1"/>
</dbReference>
<dbReference type="NCBIfam" id="TIGR02937">
    <property type="entry name" value="sigma70-ECF"/>
    <property type="match status" value="1"/>
</dbReference>
<dbReference type="Gene3D" id="1.10.1740.10">
    <property type="match status" value="1"/>
</dbReference>
<evidence type="ECO:0000313" key="4">
    <source>
        <dbReference type="EMBL" id="MFC6089022.1"/>
    </source>
</evidence>
<name>A0ABW1P2T8_9PSEU</name>
<dbReference type="SUPFAM" id="SSF51445">
    <property type="entry name" value="(Trans)glycosidases"/>
    <property type="match status" value="1"/>
</dbReference>
<feature type="domain" description="Asl1-like glycosyl hydrolase catalytic" evidence="3">
    <location>
        <begin position="410"/>
        <end position="625"/>
    </location>
</feature>
<comment type="caution">
    <text evidence="4">The sequence shown here is derived from an EMBL/GenBank/DDBJ whole genome shotgun (WGS) entry which is preliminary data.</text>
</comment>
<dbReference type="Pfam" id="PF04542">
    <property type="entry name" value="Sigma70_r2"/>
    <property type="match status" value="1"/>
</dbReference>
<gene>
    <name evidence="4" type="ORF">ACFP3R_07035</name>
</gene>
<feature type="region of interest" description="Disordered" evidence="1">
    <location>
        <begin position="351"/>
        <end position="382"/>
    </location>
</feature>
<evidence type="ECO:0000313" key="5">
    <source>
        <dbReference type="Proteomes" id="UP001596220"/>
    </source>
</evidence>
<dbReference type="InterPro" id="IPR013325">
    <property type="entry name" value="RNA_pol_sigma_r2"/>
</dbReference>
<keyword evidence="5" id="KW-1185">Reference proteome</keyword>
<accession>A0ABW1P2T8</accession>
<dbReference type="Pfam" id="PF11790">
    <property type="entry name" value="Glyco_hydro_cc"/>
    <property type="match status" value="1"/>
</dbReference>
<dbReference type="EMBL" id="JBHSQO010000005">
    <property type="protein sequence ID" value="MFC6089022.1"/>
    <property type="molecule type" value="Genomic_DNA"/>
</dbReference>